<dbReference type="PROSITE" id="PS50010">
    <property type="entry name" value="DH_2"/>
    <property type="match status" value="1"/>
</dbReference>
<comment type="caution">
    <text evidence="2">The sequence shown here is derived from an EMBL/GenBank/DDBJ whole genome shotgun (WGS) entry which is preliminary data.</text>
</comment>
<gene>
    <name evidence="2" type="ORF">CTAYLR_006539</name>
</gene>
<dbReference type="EMBL" id="JAQMWT010000323">
    <property type="protein sequence ID" value="KAJ8604705.1"/>
    <property type="molecule type" value="Genomic_DNA"/>
</dbReference>
<protein>
    <recommendedName>
        <fullName evidence="1">DH domain-containing protein</fullName>
    </recommendedName>
</protein>
<dbReference type="PANTHER" id="PTHR12673:SF159">
    <property type="entry name" value="LD03170P"/>
    <property type="match status" value="1"/>
</dbReference>
<dbReference type="GO" id="GO:0005085">
    <property type="term" value="F:guanyl-nucleotide exchange factor activity"/>
    <property type="evidence" value="ECO:0007669"/>
    <property type="project" value="InterPro"/>
</dbReference>
<keyword evidence="3" id="KW-1185">Reference proteome</keyword>
<evidence type="ECO:0000313" key="3">
    <source>
        <dbReference type="Proteomes" id="UP001230188"/>
    </source>
</evidence>
<dbReference type="Gene3D" id="1.20.900.10">
    <property type="entry name" value="Dbl homology (DH) domain"/>
    <property type="match status" value="1"/>
</dbReference>
<dbReference type="SUPFAM" id="SSF48065">
    <property type="entry name" value="DBL homology domain (DH-domain)"/>
    <property type="match status" value="1"/>
</dbReference>
<evidence type="ECO:0000259" key="1">
    <source>
        <dbReference type="PROSITE" id="PS50010"/>
    </source>
</evidence>
<dbReference type="AlphaFoldDB" id="A0AAD7XQ59"/>
<dbReference type="Pfam" id="PF00621">
    <property type="entry name" value="RhoGEF"/>
    <property type="match status" value="1"/>
</dbReference>
<dbReference type="InterPro" id="IPR035899">
    <property type="entry name" value="DBL_dom_sf"/>
</dbReference>
<evidence type="ECO:0000313" key="2">
    <source>
        <dbReference type="EMBL" id="KAJ8604705.1"/>
    </source>
</evidence>
<dbReference type="SUPFAM" id="SSF50729">
    <property type="entry name" value="PH domain-like"/>
    <property type="match status" value="1"/>
</dbReference>
<dbReference type="GO" id="GO:0005737">
    <property type="term" value="C:cytoplasm"/>
    <property type="evidence" value="ECO:0007669"/>
    <property type="project" value="TreeGrafter"/>
</dbReference>
<accession>A0AAD7XQ59</accession>
<feature type="domain" description="DH" evidence="1">
    <location>
        <begin position="8"/>
        <end position="177"/>
    </location>
</feature>
<dbReference type="Gene3D" id="2.30.29.30">
    <property type="entry name" value="Pleckstrin-homology domain (PH domain)/Phosphotyrosine-binding domain (PTB)"/>
    <property type="match status" value="1"/>
</dbReference>
<dbReference type="InterPro" id="IPR051092">
    <property type="entry name" value="FYVE_RhoGEF_PH"/>
</dbReference>
<dbReference type="CDD" id="cd00160">
    <property type="entry name" value="RhoGEF"/>
    <property type="match status" value="1"/>
</dbReference>
<reference evidence="2" key="1">
    <citation type="submission" date="2023-01" db="EMBL/GenBank/DDBJ databases">
        <title>Metagenome sequencing of chrysophaentin producing Chrysophaeum taylorii.</title>
        <authorList>
            <person name="Davison J."/>
            <person name="Bewley C."/>
        </authorList>
    </citation>
    <scope>NUCLEOTIDE SEQUENCE</scope>
    <source>
        <strain evidence="2">NIES-1699</strain>
    </source>
</reference>
<dbReference type="PANTHER" id="PTHR12673">
    <property type="entry name" value="FACIOGENITAL DYSPLASIA PROTEIN"/>
    <property type="match status" value="1"/>
</dbReference>
<name>A0AAD7XQ59_9STRA</name>
<sequence>MPPRASSERHMRLAEIDETERTYVNDLRMLVETHMKACATVLSREEMALVFGNLKELYEIHKMLASNLEAAQRDDIAEAVAAHARVFVEMAPFLRAYTVYCKGYHKGLEFVSSSPKLAKYRKAKPELPSLLIKPVQRLCKYPLLFEALREHVTGDTKTRLEKALEGVRTACEAVNEGVASDSEMAKVVQIYTECFDASPDLGTLVTPARRFLARGPLSFPKDENPDLTYFLFNDLLLLAKKAGPKFSLHHRIALVDLDVKDAISLTKDNLIFLVYHNRTGGSYSRNDDDHKLKLQYLDKLSFTFESPSGQDSDALRATLLQATADVKSLHSGLMSRRNAR</sequence>
<proteinExistence type="predicted"/>
<organism evidence="2 3">
    <name type="scientific">Chrysophaeum taylorii</name>
    <dbReference type="NCBI Taxonomy" id="2483200"/>
    <lineage>
        <taxon>Eukaryota</taxon>
        <taxon>Sar</taxon>
        <taxon>Stramenopiles</taxon>
        <taxon>Ochrophyta</taxon>
        <taxon>Pelagophyceae</taxon>
        <taxon>Pelagomonadales</taxon>
        <taxon>Pelagomonadaceae</taxon>
        <taxon>Chrysophaeum</taxon>
    </lineage>
</organism>
<dbReference type="InterPro" id="IPR000219">
    <property type="entry name" value="DH_dom"/>
</dbReference>
<dbReference type="InterPro" id="IPR011993">
    <property type="entry name" value="PH-like_dom_sf"/>
</dbReference>
<dbReference type="SMART" id="SM00325">
    <property type="entry name" value="RhoGEF"/>
    <property type="match status" value="1"/>
</dbReference>
<dbReference type="Proteomes" id="UP001230188">
    <property type="component" value="Unassembled WGS sequence"/>
</dbReference>